<name>A0A6G1CJH8_9ORYZ</name>
<evidence type="ECO:0000313" key="2">
    <source>
        <dbReference type="Proteomes" id="UP000479710"/>
    </source>
</evidence>
<proteinExistence type="predicted"/>
<dbReference type="Proteomes" id="UP000479710">
    <property type="component" value="Unassembled WGS sequence"/>
</dbReference>
<accession>A0A6G1CJH8</accession>
<gene>
    <name evidence="1" type="ORF">E2562_025480</name>
</gene>
<organism evidence="1 2">
    <name type="scientific">Oryza meyeriana var. granulata</name>
    <dbReference type="NCBI Taxonomy" id="110450"/>
    <lineage>
        <taxon>Eukaryota</taxon>
        <taxon>Viridiplantae</taxon>
        <taxon>Streptophyta</taxon>
        <taxon>Embryophyta</taxon>
        <taxon>Tracheophyta</taxon>
        <taxon>Spermatophyta</taxon>
        <taxon>Magnoliopsida</taxon>
        <taxon>Liliopsida</taxon>
        <taxon>Poales</taxon>
        <taxon>Poaceae</taxon>
        <taxon>BOP clade</taxon>
        <taxon>Oryzoideae</taxon>
        <taxon>Oryzeae</taxon>
        <taxon>Oryzinae</taxon>
        <taxon>Oryza</taxon>
        <taxon>Oryza meyeriana</taxon>
    </lineage>
</organism>
<evidence type="ECO:0000313" key="1">
    <source>
        <dbReference type="EMBL" id="KAF0899914.1"/>
    </source>
</evidence>
<sequence length="74" mass="8298">MTTENTDDRMCLLFTNGVVDYVDPKEFPTPFSLKKLPPEASLFIRRVEAMNQALVDTAKAVLGVIKPDSRLLQT</sequence>
<reference evidence="1 2" key="1">
    <citation type="submission" date="2019-11" db="EMBL/GenBank/DDBJ databases">
        <title>Whole genome sequence of Oryza granulata.</title>
        <authorList>
            <person name="Li W."/>
        </authorList>
    </citation>
    <scope>NUCLEOTIDE SEQUENCE [LARGE SCALE GENOMIC DNA]</scope>
    <source>
        <strain evidence="2">cv. Menghai</strain>
        <tissue evidence="1">Leaf</tissue>
    </source>
</reference>
<dbReference type="EMBL" id="SPHZ02000009">
    <property type="protein sequence ID" value="KAF0899914.1"/>
    <property type="molecule type" value="Genomic_DNA"/>
</dbReference>
<keyword evidence="2" id="KW-1185">Reference proteome</keyword>
<dbReference type="AlphaFoldDB" id="A0A6G1CJH8"/>
<protein>
    <submittedName>
        <fullName evidence="1">Uncharacterized protein</fullName>
    </submittedName>
</protein>
<comment type="caution">
    <text evidence="1">The sequence shown here is derived from an EMBL/GenBank/DDBJ whole genome shotgun (WGS) entry which is preliminary data.</text>
</comment>